<dbReference type="InterPro" id="IPR036554">
    <property type="entry name" value="GHMP_kinase_C_sf"/>
</dbReference>
<evidence type="ECO:0000256" key="1">
    <source>
        <dbReference type="ARBA" id="ARBA00006566"/>
    </source>
</evidence>
<feature type="domain" description="GHMP kinase N-terminal" evidence="4">
    <location>
        <begin position="126"/>
        <end position="209"/>
    </location>
</feature>
<dbReference type="Gene3D" id="3.30.70.3170">
    <property type="match status" value="1"/>
</dbReference>
<evidence type="ECO:0000259" key="6">
    <source>
        <dbReference type="Pfam" id="PF10509"/>
    </source>
</evidence>
<feature type="domain" description="Galactokinase N-terminal" evidence="6">
    <location>
        <begin position="34"/>
        <end position="82"/>
    </location>
</feature>
<evidence type="ECO:0008006" key="8">
    <source>
        <dbReference type="Google" id="ProtNLM"/>
    </source>
</evidence>
<dbReference type="PANTHER" id="PTHR10457:SF7">
    <property type="entry name" value="GALACTOKINASE-RELATED"/>
    <property type="match status" value="1"/>
</dbReference>
<organism evidence="7">
    <name type="scientific">Picocystis salinarum</name>
    <dbReference type="NCBI Taxonomy" id="88271"/>
    <lineage>
        <taxon>Eukaryota</taxon>
        <taxon>Viridiplantae</taxon>
        <taxon>Chlorophyta</taxon>
        <taxon>Picocystophyceae</taxon>
        <taxon>Picocystales</taxon>
        <taxon>Picocystaceae</taxon>
        <taxon>Picocystis</taxon>
    </lineage>
</organism>
<name>A0A7S3U8S3_9CHLO</name>
<keyword evidence="3" id="KW-0067">ATP-binding</keyword>
<gene>
    <name evidence="7" type="ORF">PSAL00342_LOCUS228</name>
</gene>
<proteinExistence type="inferred from homology"/>
<accession>A0A7S3U8S3</accession>
<dbReference type="PRINTS" id="PR00959">
    <property type="entry name" value="MEVGALKINASE"/>
</dbReference>
<dbReference type="Gene3D" id="1.20.1440.340">
    <property type="match status" value="1"/>
</dbReference>
<dbReference type="InterPro" id="IPR019741">
    <property type="entry name" value="Galactokinase_CS"/>
</dbReference>
<dbReference type="GO" id="GO:0006012">
    <property type="term" value="P:galactose metabolic process"/>
    <property type="evidence" value="ECO:0007669"/>
    <property type="project" value="InterPro"/>
</dbReference>
<sequence length="496" mass="53738">MAESLVPTYEDVEHVYGGGKEGEEARARVLRVKETFVERYGTPPTMWARSPGRVNLIGEHIDYEGYGVLPMAIKHDTLVAVAMDGDELVVGNTSERYPETTFSVDPTQPVDVAHHTWANYFLAAYKGVYDVLGERAPPPKGMKLLVDGKVPTGAGVSSSSAFVCACALAVLGARGVSMSKSMVADFTCKCERYVGTMSGGMDQAISIMGEMGVAKLIEFNPVRASDVVLPPGATFVVANSLAESNKAETAAGRYNMRTIECRLAAIVMAILAGRTKEDAVRIQTLQEIEGDLRKSPHYQDGVGAQPLVNVVQRLLHDGRYSEEEIEVATGCPLEAILGNQSTSKDVMEFARTKGGYKLRDRACHVYSESARVYDFQKVCQQEAGTPEQKFLALGQLMDSSHKSCSELYECSCPELEELVRDCREAGAIGSRLTGAGWGGCTVSLVKDDNVGGFIDKLRATYFARRIKEGVLKESNFEQACFASKPSAGGAMMKLNL</sequence>
<dbReference type="InterPro" id="IPR014721">
    <property type="entry name" value="Ribsml_uS5_D2-typ_fold_subgr"/>
</dbReference>
<dbReference type="InterPro" id="IPR020568">
    <property type="entry name" value="Ribosomal_Su5_D2-typ_SF"/>
</dbReference>
<protein>
    <recommendedName>
        <fullName evidence="8">Galactokinase</fullName>
    </recommendedName>
</protein>
<reference evidence="7" key="1">
    <citation type="submission" date="2021-01" db="EMBL/GenBank/DDBJ databases">
        <authorList>
            <person name="Corre E."/>
            <person name="Pelletier E."/>
            <person name="Niang G."/>
            <person name="Scheremetjew M."/>
            <person name="Finn R."/>
            <person name="Kale V."/>
            <person name="Holt S."/>
            <person name="Cochrane G."/>
            <person name="Meng A."/>
            <person name="Brown T."/>
            <person name="Cohen L."/>
        </authorList>
    </citation>
    <scope>NUCLEOTIDE SEQUENCE</scope>
    <source>
        <strain evidence="7">CCMP1897</strain>
    </source>
</reference>
<dbReference type="Pfam" id="PF08544">
    <property type="entry name" value="GHMP_kinases_C"/>
    <property type="match status" value="1"/>
</dbReference>
<dbReference type="EMBL" id="HBIS01000267">
    <property type="protein sequence ID" value="CAE0606412.1"/>
    <property type="molecule type" value="Transcribed_RNA"/>
</dbReference>
<dbReference type="PANTHER" id="PTHR10457">
    <property type="entry name" value="MEVALONATE KINASE/GALACTOKINASE"/>
    <property type="match status" value="1"/>
</dbReference>
<dbReference type="SUPFAM" id="SSF55060">
    <property type="entry name" value="GHMP Kinase, C-terminal domain"/>
    <property type="match status" value="1"/>
</dbReference>
<feature type="domain" description="GHMP kinase C-terminal" evidence="5">
    <location>
        <begin position="389"/>
        <end position="461"/>
    </location>
</feature>
<dbReference type="PRINTS" id="PR00473">
    <property type="entry name" value="GALCTOKINASE"/>
</dbReference>
<dbReference type="GO" id="GO:0005829">
    <property type="term" value="C:cytosol"/>
    <property type="evidence" value="ECO:0007669"/>
    <property type="project" value="TreeGrafter"/>
</dbReference>
<dbReference type="InterPro" id="IPR006206">
    <property type="entry name" value="Mevalonate/galactokinase"/>
</dbReference>
<evidence type="ECO:0000256" key="2">
    <source>
        <dbReference type="ARBA" id="ARBA00022741"/>
    </source>
</evidence>
<evidence type="ECO:0000259" key="4">
    <source>
        <dbReference type="Pfam" id="PF00288"/>
    </source>
</evidence>
<dbReference type="PIRSF" id="PIRSF000530">
    <property type="entry name" value="Galactokinase"/>
    <property type="match status" value="1"/>
</dbReference>
<evidence type="ECO:0000256" key="3">
    <source>
        <dbReference type="ARBA" id="ARBA00022840"/>
    </source>
</evidence>
<dbReference type="InterPro" id="IPR000705">
    <property type="entry name" value="Galactokinase"/>
</dbReference>
<dbReference type="AlphaFoldDB" id="A0A7S3U8S3"/>
<dbReference type="Gene3D" id="3.30.230.10">
    <property type="match status" value="1"/>
</dbReference>
<comment type="similarity">
    <text evidence="1">Belongs to the GHMP kinase family. GalK subfamily.</text>
</comment>
<dbReference type="GO" id="GO:0005524">
    <property type="term" value="F:ATP binding"/>
    <property type="evidence" value="ECO:0007669"/>
    <property type="project" value="UniProtKB-KW"/>
</dbReference>
<dbReference type="NCBIfam" id="TIGR00131">
    <property type="entry name" value="gal_kin"/>
    <property type="match status" value="1"/>
</dbReference>
<dbReference type="InterPro" id="IPR019539">
    <property type="entry name" value="GalKase_N"/>
</dbReference>
<dbReference type="Pfam" id="PF10509">
    <property type="entry name" value="GalKase_gal_bdg"/>
    <property type="match status" value="1"/>
</dbReference>
<dbReference type="PROSITE" id="PS00106">
    <property type="entry name" value="GALACTOKINASE"/>
    <property type="match status" value="1"/>
</dbReference>
<dbReference type="InterPro" id="IPR006204">
    <property type="entry name" value="GHMP_kinase_N_dom"/>
</dbReference>
<evidence type="ECO:0000259" key="5">
    <source>
        <dbReference type="Pfam" id="PF08544"/>
    </source>
</evidence>
<dbReference type="SUPFAM" id="SSF54211">
    <property type="entry name" value="Ribosomal protein S5 domain 2-like"/>
    <property type="match status" value="1"/>
</dbReference>
<evidence type="ECO:0000313" key="7">
    <source>
        <dbReference type="EMBL" id="CAE0606412.1"/>
    </source>
</evidence>
<dbReference type="Pfam" id="PF00288">
    <property type="entry name" value="GHMP_kinases_N"/>
    <property type="match status" value="1"/>
</dbReference>
<keyword evidence="2" id="KW-0547">Nucleotide-binding</keyword>
<dbReference type="InterPro" id="IPR013750">
    <property type="entry name" value="GHMP_kinase_C_dom"/>
</dbReference>
<dbReference type="GO" id="GO:0004335">
    <property type="term" value="F:galactokinase activity"/>
    <property type="evidence" value="ECO:0007669"/>
    <property type="project" value="InterPro"/>
</dbReference>